<dbReference type="CDD" id="cd04647">
    <property type="entry name" value="LbH_MAT_like"/>
    <property type="match status" value="1"/>
</dbReference>
<dbReference type="InterPro" id="IPR001451">
    <property type="entry name" value="Hexapep"/>
</dbReference>
<dbReference type="Gene3D" id="2.160.10.10">
    <property type="entry name" value="Hexapeptide repeat proteins"/>
    <property type="match status" value="1"/>
</dbReference>
<comment type="caution">
    <text evidence="6">The sequence shown here is derived from an EMBL/GenBank/DDBJ whole genome shotgun (WGS) entry which is preliminary data.</text>
</comment>
<dbReference type="PROSITE" id="PS00101">
    <property type="entry name" value="HEXAPEP_TRANSFERASES"/>
    <property type="match status" value="1"/>
</dbReference>
<keyword evidence="5" id="KW-0472">Membrane</keyword>
<keyword evidence="2 6" id="KW-0808">Transferase</keyword>
<keyword evidence="5" id="KW-0812">Transmembrane</keyword>
<dbReference type="PANTHER" id="PTHR23416">
    <property type="entry name" value="SIALIC ACID SYNTHASE-RELATED"/>
    <property type="match status" value="1"/>
</dbReference>
<evidence type="ECO:0000256" key="1">
    <source>
        <dbReference type="ARBA" id="ARBA00007274"/>
    </source>
</evidence>
<evidence type="ECO:0000313" key="6">
    <source>
        <dbReference type="EMBL" id="PIQ85246.1"/>
    </source>
</evidence>
<proteinExistence type="inferred from homology"/>
<dbReference type="InterPro" id="IPR051159">
    <property type="entry name" value="Hexapeptide_acetyltransf"/>
</dbReference>
<evidence type="ECO:0000256" key="5">
    <source>
        <dbReference type="SAM" id="Phobius"/>
    </source>
</evidence>
<organism evidence="6 7">
    <name type="scientific">Candidatus Abzuiibacterium crystallinum</name>
    <dbReference type="NCBI Taxonomy" id="1974748"/>
    <lineage>
        <taxon>Bacteria</taxon>
        <taxon>Pseudomonadati</taxon>
        <taxon>Candidatus Omnitrophota</taxon>
        <taxon>Candidatus Abzuiibacterium</taxon>
    </lineage>
</organism>
<accession>A0A2H0LLK7</accession>
<evidence type="ECO:0000256" key="2">
    <source>
        <dbReference type="ARBA" id="ARBA00022679"/>
    </source>
</evidence>
<name>A0A2H0LLK7_9BACT</name>
<dbReference type="Proteomes" id="UP000230859">
    <property type="component" value="Unassembled WGS sequence"/>
</dbReference>
<dbReference type="AlphaFoldDB" id="A0A2H0LLK7"/>
<evidence type="ECO:0000256" key="4">
    <source>
        <dbReference type="ARBA" id="ARBA00023315"/>
    </source>
</evidence>
<feature type="transmembrane region" description="Helical" evidence="5">
    <location>
        <begin position="14"/>
        <end position="38"/>
    </location>
</feature>
<keyword evidence="5" id="KW-1133">Transmembrane helix</keyword>
<dbReference type="InterPro" id="IPR011004">
    <property type="entry name" value="Trimer_LpxA-like_sf"/>
</dbReference>
<keyword evidence="3" id="KW-0677">Repeat</keyword>
<dbReference type="EMBL" id="PCVY01000072">
    <property type="protein sequence ID" value="PIQ85246.1"/>
    <property type="molecule type" value="Genomic_DNA"/>
</dbReference>
<keyword evidence="4" id="KW-0012">Acyltransferase</keyword>
<sequence>MNILQKILSEIQTWFLWFLAFVPGRIGSFLRFCVYGLLLKHCGRALAIEPGCELRGLKQISFGNNVSLGRDSVISAAGRGTEVITFGNHVHLNQSVMINADCSGKIEIGNDVIIGPRVIMRASNHDISKTGKLIREQGHRGGTIVIHNNVWIGAGAILLANVEIGEGAVIAAGAVVTKNVEPFTMVGGVPAAVIGVRKSAQ</sequence>
<evidence type="ECO:0000256" key="3">
    <source>
        <dbReference type="ARBA" id="ARBA00022737"/>
    </source>
</evidence>
<dbReference type="GO" id="GO:0008374">
    <property type="term" value="F:O-acyltransferase activity"/>
    <property type="evidence" value="ECO:0007669"/>
    <property type="project" value="TreeGrafter"/>
</dbReference>
<dbReference type="InterPro" id="IPR018357">
    <property type="entry name" value="Hexapep_transf_CS"/>
</dbReference>
<comment type="similarity">
    <text evidence="1">Belongs to the transferase hexapeptide repeat family.</text>
</comment>
<gene>
    <name evidence="6" type="ORF">COV74_09830</name>
</gene>
<reference evidence="6 7" key="1">
    <citation type="submission" date="2017-09" db="EMBL/GenBank/DDBJ databases">
        <title>Depth-based differentiation of microbial function through sediment-hosted aquifers and enrichment of novel symbionts in the deep terrestrial subsurface.</title>
        <authorList>
            <person name="Probst A.J."/>
            <person name="Ladd B."/>
            <person name="Jarett J.K."/>
            <person name="Geller-Mcgrath D.E."/>
            <person name="Sieber C.M."/>
            <person name="Emerson J.B."/>
            <person name="Anantharaman K."/>
            <person name="Thomas B.C."/>
            <person name="Malmstrom R."/>
            <person name="Stieglmeier M."/>
            <person name="Klingl A."/>
            <person name="Woyke T."/>
            <person name="Ryan C.M."/>
            <person name="Banfield J.F."/>
        </authorList>
    </citation>
    <scope>NUCLEOTIDE SEQUENCE [LARGE SCALE GENOMIC DNA]</scope>
    <source>
        <strain evidence="6">CG11_big_fil_rev_8_21_14_0_20_45_26</strain>
    </source>
</reference>
<dbReference type="Pfam" id="PF00132">
    <property type="entry name" value="Hexapep"/>
    <property type="match status" value="1"/>
</dbReference>
<dbReference type="SUPFAM" id="SSF51161">
    <property type="entry name" value="Trimeric LpxA-like enzymes"/>
    <property type="match status" value="1"/>
</dbReference>
<dbReference type="PANTHER" id="PTHR23416:SF23">
    <property type="entry name" value="ACETYLTRANSFERASE C18B11.09C-RELATED"/>
    <property type="match status" value="1"/>
</dbReference>
<evidence type="ECO:0000313" key="7">
    <source>
        <dbReference type="Proteomes" id="UP000230859"/>
    </source>
</evidence>
<protein>
    <submittedName>
        <fullName evidence="6">Acetyltransferase</fullName>
    </submittedName>
</protein>